<dbReference type="GO" id="GO:0032993">
    <property type="term" value="C:protein-DNA complex"/>
    <property type="evidence" value="ECO:0007669"/>
    <property type="project" value="TreeGrafter"/>
</dbReference>
<dbReference type="PANTHER" id="PTHR48111">
    <property type="entry name" value="REGULATOR OF RPOS"/>
    <property type="match status" value="1"/>
</dbReference>
<evidence type="ECO:0000313" key="9">
    <source>
        <dbReference type="Proteomes" id="UP000289411"/>
    </source>
</evidence>
<dbReference type="InterPro" id="IPR011006">
    <property type="entry name" value="CheY-like_superfamily"/>
</dbReference>
<evidence type="ECO:0000259" key="6">
    <source>
        <dbReference type="PROSITE" id="PS50110"/>
    </source>
</evidence>
<dbReference type="InterPro" id="IPR036388">
    <property type="entry name" value="WH-like_DNA-bd_sf"/>
</dbReference>
<dbReference type="OrthoDB" id="9807846at2"/>
<proteinExistence type="predicted"/>
<reference evidence="8 9" key="1">
    <citation type="submission" date="2018-09" db="EMBL/GenBank/DDBJ databases">
        <authorList>
            <person name="Grouzdev D.S."/>
            <person name="Krutkina M.S."/>
        </authorList>
    </citation>
    <scope>NUCLEOTIDE SEQUENCE [LARGE SCALE GENOMIC DNA]</scope>
    <source>
        <strain evidence="8 9">RmlP001</strain>
    </source>
</reference>
<feature type="DNA-binding region" description="OmpR/PhoB-type" evidence="5">
    <location>
        <begin position="126"/>
        <end position="225"/>
    </location>
</feature>
<feature type="domain" description="OmpR/PhoB-type" evidence="7">
    <location>
        <begin position="126"/>
        <end position="225"/>
    </location>
</feature>
<dbReference type="FunFam" id="1.10.10.10:FF:000657">
    <property type="entry name" value="Two-component system response regulator"/>
    <property type="match status" value="1"/>
</dbReference>
<evidence type="ECO:0000313" key="8">
    <source>
        <dbReference type="EMBL" id="RYB06102.1"/>
    </source>
</evidence>
<dbReference type="InterPro" id="IPR039420">
    <property type="entry name" value="WalR-like"/>
</dbReference>
<dbReference type="InterPro" id="IPR016032">
    <property type="entry name" value="Sig_transdc_resp-reg_C-effctor"/>
</dbReference>
<dbReference type="SUPFAM" id="SSF52172">
    <property type="entry name" value="CheY-like"/>
    <property type="match status" value="1"/>
</dbReference>
<dbReference type="InterPro" id="IPR001867">
    <property type="entry name" value="OmpR/PhoB-type_DNA-bd"/>
</dbReference>
<dbReference type="PROSITE" id="PS51755">
    <property type="entry name" value="OMPR_PHOB"/>
    <property type="match status" value="1"/>
</dbReference>
<evidence type="ECO:0000256" key="4">
    <source>
        <dbReference type="PROSITE-ProRule" id="PRU00169"/>
    </source>
</evidence>
<dbReference type="Gene3D" id="1.10.10.10">
    <property type="entry name" value="Winged helix-like DNA-binding domain superfamily/Winged helix DNA-binding domain"/>
    <property type="match status" value="1"/>
</dbReference>
<dbReference type="PANTHER" id="PTHR48111:SF67">
    <property type="entry name" value="TRANSCRIPTIONAL REGULATORY PROTEIN TCTD"/>
    <property type="match status" value="1"/>
</dbReference>
<keyword evidence="9" id="KW-1185">Reference proteome</keyword>
<comment type="caution">
    <text evidence="8">The sequence shown here is derived from an EMBL/GenBank/DDBJ whole genome shotgun (WGS) entry which is preliminary data.</text>
</comment>
<dbReference type="Gene3D" id="6.10.250.690">
    <property type="match status" value="1"/>
</dbReference>
<reference evidence="8 9" key="2">
    <citation type="submission" date="2019-02" db="EMBL/GenBank/DDBJ databases">
        <title>'Lichenibacterium ramalinii' gen. nov. sp. nov., 'Lichenibacterium minor' gen. nov. sp. nov.</title>
        <authorList>
            <person name="Pankratov T."/>
        </authorList>
    </citation>
    <scope>NUCLEOTIDE SEQUENCE [LARGE SCALE GENOMIC DNA]</scope>
    <source>
        <strain evidence="8 9">RmlP001</strain>
    </source>
</reference>
<evidence type="ECO:0000259" key="7">
    <source>
        <dbReference type="PROSITE" id="PS51755"/>
    </source>
</evidence>
<dbReference type="CDD" id="cd00383">
    <property type="entry name" value="trans_reg_C"/>
    <property type="match status" value="1"/>
</dbReference>
<dbReference type="GO" id="GO:0000156">
    <property type="term" value="F:phosphorelay response regulator activity"/>
    <property type="evidence" value="ECO:0007669"/>
    <property type="project" value="TreeGrafter"/>
</dbReference>
<feature type="domain" description="Response regulatory" evidence="6">
    <location>
        <begin position="1"/>
        <end position="116"/>
    </location>
</feature>
<dbReference type="Pfam" id="PF00486">
    <property type="entry name" value="Trans_reg_C"/>
    <property type="match status" value="1"/>
</dbReference>
<evidence type="ECO:0000256" key="2">
    <source>
        <dbReference type="ARBA" id="ARBA00023125"/>
    </source>
</evidence>
<dbReference type="PROSITE" id="PS50110">
    <property type="entry name" value="RESPONSE_REGULATORY"/>
    <property type="match status" value="1"/>
</dbReference>
<sequence length="252" mass="28107">MLILIDDREIVAVGYAGGFKSEGVCSTGFCPTDFRGWIETVADHDLQAVEAFLIGNCRDRSEYPGWIRERSGAPIIAINETQSLEQTLDLFAAGFDDVVRKPIHVRELLARIDAIRRRVAAGAAKKADVTVGEIRVFFDGRDPEIRGEAFLLPRRERRILEYLVKNRGRRVSKTQIFNAIYGIFDENIEENVVESHVSKLRKKLRAKLGYDPIESKRYLGYCLEDPAGAAPAGVWDGERAEVAGRALVADAA</sequence>
<dbReference type="Proteomes" id="UP000289411">
    <property type="component" value="Unassembled WGS sequence"/>
</dbReference>
<dbReference type="EMBL" id="QYBC01000005">
    <property type="protein sequence ID" value="RYB06102.1"/>
    <property type="molecule type" value="Genomic_DNA"/>
</dbReference>
<dbReference type="GO" id="GO:0000976">
    <property type="term" value="F:transcription cis-regulatory region binding"/>
    <property type="evidence" value="ECO:0007669"/>
    <property type="project" value="TreeGrafter"/>
</dbReference>
<dbReference type="GO" id="GO:0005829">
    <property type="term" value="C:cytosol"/>
    <property type="evidence" value="ECO:0007669"/>
    <property type="project" value="TreeGrafter"/>
</dbReference>
<accession>A0A4Q2RHB9</accession>
<dbReference type="SUPFAM" id="SSF46894">
    <property type="entry name" value="C-terminal effector domain of the bipartite response regulators"/>
    <property type="match status" value="1"/>
</dbReference>
<evidence type="ECO:0000256" key="3">
    <source>
        <dbReference type="ARBA" id="ARBA00023163"/>
    </source>
</evidence>
<gene>
    <name evidence="8" type="ORF">D3272_07905</name>
</gene>
<protein>
    <submittedName>
        <fullName evidence="8">DNA-binding response regulator</fullName>
    </submittedName>
</protein>
<dbReference type="GO" id="GO:0006355">
    <property type="term" value="P:regulation of DNA-templated transcription"/>
    <property type="evidence" value="ECO:0007669"/>
    <property type="project" value="InterPro"/>
</dbReference>
<evidence type="ECO:0000256" key="5">
    <source>
        <dbReference type="PROSITE-ProRule" id="PRU01091"/>
    </source>
</evidence>
<dbReference type="AlphaFoldDB" id="A0A4Q2RHB9"/>
<keyword evidence="3" id="KW-0804">Transcription</keyword>
<name>A0A4Q2RHB9_9HYPH</name>
<comment type="caution">
    <text evidence="4">Lacks conserved residue(s) required for the propagation of feature annotation.</text>
</comment>
<dbReference type="SMART" id="SM00862">
    <property type="entry name" value="Trans_reg_C"/>
    <property type="match status" value="1"/>
</dbReference>
<keyword evidence="2 5" id="KW-0238">DNA-binding</keyword>
<keyword evidence="1" id="KW-0805">Transcription regulation</keyword>
<evidence type="ECO:0000256" key="1">
    <source>
        <dbReference type="ARBA" id="ARBA00023015"/>
    </source>
</evidence>
<dbReference type="RefSeq" id="WP_129218613.1">
    <property type="nucleotide sequence ID" value="NZ_QYBC01000005.1"/>
</dbReference>
<organism evidence="8 9">
    <name type="scientific">Lichenibacterium ramalinae</name>
    <dbReference type="NCBI Taxonomy" id="2316527"/>
    <lineage>
        <taxon>Bacteria</taxon>
        <taxon>Pseudomonadati</taxon>
        <taxon>Pseudomonadota</taxon>
        <taxon>Alphaproteobacteria</taxon>
        <taxon>Hyphomicrobiales</taxon>
        <taxon>Lichenihabitantaceae</taxon>
        <taxon>Lichenibacterium</taxon>
    </lineage>
</organism>
<dbReference type="InterPro" id="IPR001789">
    <property type="entry name" value="Sig_transdc_resp-reg_receiver"/>
</dbReference>